<keyword evidence="7" id="KW-0342">GTP-binding</keyword>
<dbReference type="NCBIfam" id="TIGR00064">
    <property type="entry name" value="ftsY"/>
    <property type="match status" value="1"/>
</dbReference>
<dbReference type="InterPro" id="IPR042101">
    <property type="entry name" value="SRP54_N_sf"/>
</dbReference>
<keyword evidence="8" id="KW-0472">Membrane</keyword>
<evidence type="ECO:0000313" key="12">
    <source>
        <dbReference type="EMBL" id="BAG40538.1"/>
    </source>
</evidence>
<dbReference type="GO" id="GO:0005886">
    <property type="term" value="C:plasma membrane"/>
    <property type="evidence" value="ECO:0007669"/>
    <property type="project" value="UniProtKB-SubCell"/>
</dbReference>
<evidence type="ECO:0000313" key="13">
    <source>
        <dbReference type="Proteomes" id="UP000001033"/>
    </source>
</evidence>
<evidence type="ECO:0000256" key="7">
    <source>
        <dbReference type="ARBA" id="ARBA00023134"/>
    </source>
</evidence>
<evidence type="ECO:0000256" key="3">
    <source>
        <dbReference type="ARBA" id="ARBA00022475"/>
    </source>
</evidence>
<dbReference type="PROSITE" id="PS00300">
    <property type="entry name" value="SRP54"/>
    <property type="match status" value="1"/>
</dbReference>
<dbReference type="GO" id="GO:0003924">
    <property type="term" value="F:GTPase activity"/>
    <property type="evidence" value="ECO:0007669"/>
    <property type="project" value="TreeGrafter"/>
</dbReference>
<dbReference type="Pfam" id="PF02881">
    <property type="entry name" value="SRP54_N"/>
    <property type="match status" value="1"/>
</dbReference>
<dbReference type="SMART" id="SM00962">
    <property type="entry name" value="SRP54"/>
    <property type="match status" value="1"/>
</dbReference>
<dbReference type="Pfam" id="PF00448">
    <property type="entry name" value="SRP54"/>
    <property type="match status" value="1"/>
</dbReference>
<dbReference type="GO" id="GO:0005737">
    <property type="term" value="C:cytoplasm"/>
    <property type="evidence" value="ECO:0007669"/>
    <property type="project" value="UniProtKB-ARBA"/>
</dbReference>
<dbReference type="EMBL" id="AP008981">
    <property type="protein sequence ID" value="BAG40538.1"/>
    <property type="molecule type" value="Genomic_DNA"/>
</dbReference>
<gene>
    <name evidence="12" type="primary">ftsY</name>
    <name evidence="12" type="ordered locus">OTT_1080</name>
</gene>
<dbReference type="InterPro" id="IPR013822">
    <property type="entry name" value="Signal_recog_particl_SRP54_hlx"/>
</dbReference>
<proteinExistence type="inferred from homology"/>
<evidence type="ECO:0000256" key="10">
    <source>
        <dbReference type="ARBA" id="ARBA00048027"/>
    </source>
</evidence>
<reference evidence="13" key="1">
    <citation type="journal article" date="2008" name="DNA Res.">
        <title>The whole-genome sequencing of the obligate intracellular bacterium Orientia tsutsugamushi revealed massive gene amplification during reductive genome evolution.</title>
        <authorList>
            <person name="Nakayama K."/>
            <person name="Yamashita A."/>
            <person name="Kurokawa K."/>
            <person name="Morimoto T."/>
            <person name="Ogawa M."/>
            <person name="Fukuhara M."/>
            <person name="Urakami H."/>
            <person name="Ohnishi M."/>
            <person name="Uchiyama I."/>
            <person name="Ogura Y."/>
            <person name="Ooka T."/>
            <person name="Oshima K."/>
            <person name="Tamura A."/>
            <person name="Hattori M."/>
            <person name="Hayashi T."/>
        </authorList>
    </citation>
    <scope>NUCLEOTIDE SEQUENCE [LARGE SCALE GENOMIC DNA]</scope>
    <source>
        <strain evidence="13">Ikeda</strain>
    </source>
</reference>
<dbReference type="InterPro" id="IPR000897">
    <property type="entry name" value="SRP54_GTPase_dom"/>
</dbReference>
<dbReference type="InterPro" id="IPR003593">
    <property type="entry name" value="AAA+_ATPase"/>
</dbReference>
<dbReference type="AlphaFoldDB" id="B3CT41"/>
<dbReference type="InterPro" id="IPR004390">
    <property type="entry name" value="SR_rcpt_FtsY"/>
</dbReference>
<dbReference type="HOGENOM" id="CLU_009301_3_4_5"/>
<dbReference type="FunFam" id="3.40.50.300:FF:000053">
    <property type="entry name" value="Signal recognition particle receptor FtsY"/>
    <property type="match status" value="1"/>
</dbReference>
<keyword evidence="5" id="KW-0547">Nucleotide-binding</keyword>
<dbReference type="GO" id="GO:0005525">
    <property type="term" value="F:GTP binding"/>
    <property type="evidence" value="ECO:0007669"/>
    <property type="project" value="UniProtKB-KW"/>
</dbReference>
<keyword evidence="4" id="KW-0963">Cytoplasm</keyword>
<evidence type="ECO:0000256" key="5">
    <source>
        <dbReference type="ARBA" id="ARBA00022741"/>
    </source>
</evidence>
<evidence type="ECO:0000256" key="1">
    <source>
        <dbReference type="ARBA" id="ARBA00004515"/>
    </source>
</evidence>
<keyword evidence="9 12" id="KW-0675">Receptor</keyword>
<protein>
    <submittedName>
        <fullName evidence="12">Signal recognition particle receptor FtsY</fullName>
    </submittedName>
</protein>
<evidence type="ECO:0000259" key="11">
    <source>
        <dbReference type="PROSITE" id="PS00300"/>
    </source>
</evidence>
<dbReference type="SUPFAM" id="SSF52540">
    <property type="entry name" value="P-loop containing nucleoside triphosphate hydrolases"/>
    <property type="match status" value="1"/>
</dbReference>
<dbReference type="InterPro" id="IPR027417">
    <property type="entry name" value="P-loop_NTPase"/>
</dbReference>
<evidence type="ECO:0000256" key="4">
    <source>
        <dbReference type="ARBA" id="ARBA00022490"/>
    </source>
</evidence>
<dbReference type="PANTHER" id="PTHR43134:SF1">
    <property type="entry name" value="SIGNAL RECOGNITION PARTICLE RECEPTOR SUBUNIT ALPHA"/>
    <property type="match status" value="1"/>
</dbReference>
<dbReference type="PANTHER" id="PTHR43134">
    <property type="entry name" value="SIGNAL RECOGNITION PARTICLE RECEPTOR SUBUNIT ALPHA"/>
    <property type="match status" value="1"/>
</dbReference>
<accession>B3CT41</accession>
<comment type="subcellular location">
    <subcellularLocation>
        <location evidence="1">Cell inner membrane</location>
        <topology evidence="1">Peripheral membrane protein</topology>
        <orientation evidence="1">Cytoplasmic side</orientation>
    </subcellularLocation>
</comment>
<dbReference type="KEGG" id="ott:OTT_1080"/>
<dbReference type="InterPro" id="IPR036225">
    <property type="entry name" value="SRP/SRP_N"/>
</dbReference>
<evidence type="ECO:0000256" key="2">
    <source>
        <dbReference type="ARBA" id="ARBA00008531"/>
    </source>
</evidence>
<keyword evidence="6" id="KW-0378">Hydrolase</keyword>
<keyword evidence="3" id="KW-1003">Cell membrane</keyword>
<dbReference type="GO" id="GO:0005047">
    <property type="term" value="F:signal recognition particle binding"/>
    <property type="evidence" value="ECO:0007669"/>
    <property type="project" value="TreeGrafter"/>
</dbReference>
<comment type="catalytic activity">
    <reaction evidence="10">
        <text>GTP + H2O = GDP + phosphate + H(+)</text>
        <dbReference type="Rhea" id="RHEA:19669"/>
        <dbReference type="ChEBI" id="CHEBI:15377"/>
        <dbReference type="ChEBI" id="CHEBI:15378"/>
        <dbReference type="ChEBI" id="CHEBI:37565"/>
        <dbReference type="ChEBI" id="CHEBI:43474"/>
        <dbReference type="ChEBI" id="CHEBI:58189"/>
        <dbReference type="EC" id="3.6.5.4"/>
    </reaction>
</comment>
<evidence type="ECO:0000256" key="8">
    <source>
        <dbReference type="ARBA" id="ARBA00023136"/>
    </source>
</evidence>
<organism evidence="12 13">
    <name type="scientific">Orientia tsutsugamushi (strain Ikeda)</name>
    <name type="common">Rickettsia tsutsugamushi</name>
    <dbReference type="NCBI Taxonomy" id="334380"/>
    <lineage>
        <taxon>Bacteria</taxon>
        <taxon>Pseudomonadati</taxon>
        <taxon>Pseudomonadota</taxon>
        <taxon>Alphaproteobacteria</taxon>
        <taxon>Rickettsiales</taxon>
        <taxon>Rickettsiaceae</taxon>
        <taxon>Rickettsieae</taxon>
        <taxon>Orientia</taxon>
    </lineage>
</organism>
<dbReference type="SMART" id="SM00382">
    <property type="entry name" value="AAA"/>
    <property type="match status" value="1"/>
</dbReference>
<dbReference type="Proteomes" id="UP000001033">
    <property type="component" value="Chromosome"/>
</dbReference>
<dbReference type="Gene3D" id="3.40.50.300">
    <property type="entry name" value="P-loop containing nucleotide triphosphate hydrolases"/>
    <property type="match status" value="1"/>
</dbReference>
<feature type="domain" description="SRP54-type proteins GTP-binding" evidence="11">
    <location>
        <begin position="279"/>
        <end position="292"/>
    </location>
</feature>
<evidence type="ECO:0000256" key="9">
    <source>
        <dbReference type="ARBA" id="ARBA00023170"/>
    </source>
</evidence>
<dbReference type="Gene3D" id="1.20.120.140">
    <property type="entry name" value="Signal recognition particle SRP54, nucleotide-binding domain"/>
    <property type="match status" value="1"/>
</dbReference>
<comment type="similarity">
    <text evidence="2">Belongs to the GTP-binding SRP family.</text>
</comment>
<dbReference type="GO" id="GO:0006614">
    <property type="term" value="P:SRP-dependent cotranslational protein targeting to membrane"/>
    <property type="evidence" value="ECO:0007669"/>
    <property type="project" value="InterPro"/>
</dbReference>
<dbReference type="SUPFAM" id="SSF47364">
    <property type="entry name" value="Domain of the SRP/SRP receptor G-proteins"/>
    <property type="match status" value="1"/>
</dbReference>
<sequence>MKFMSSWLNKLTAAVSKTTNKLTVQITKLFSEKTITKESIEQLEEVLLSADFGVTATNNIIENFKTIKFNKNIQLDDIKSELAKSIIKFAFPNGNPELHIKPGVLNVMIICGINGNGKTTTIGKLSHYYNLQGQKVAIAACDTFRAAATEQLEIWANRSGSYLFKGNPGADPASVAYQAAGWAIDNKMNILFIDTAGRLHNHKNLMDQLKKIKKVINQYHSSSVCYTLLTLDATNGQNAFTQVEQFQDIVLLDGVIITKLDSTSKAGVAVGIAEKFKIPIYFIGIGEQIDDIKEFNASDFVNAILAGLTQTNKNM</sequence>
<name>B3CT41_ORITI</name>
<evidence type="ECO:0000256" key="6">
    <source>
        <dbReference type="ARBA" id="ARBA00022801"/>
    </source>
</evidence>